<name>A0A9D1L0A6_9FIRM</name>
<sequence>METFIGQIHQVRFYSNETFFIVASVTTEEQERDILMTGYMPDYSEHKTYRFEGEFIEHPRYGKQFKIEKYEEVMATDKAAIIRYLASPLFKGVGMTLASCIVDTLGDDALNVIIEHPDALDRVRGMSEERKNHILEVLQNKDESQAALRFLMENGLTLKLASKVIAVYPKNALEVVQENPYTLVETVEGIGFKTADDLAMHMEIAQNHPYRLDACLVYTIKQMCMNQGCTYVSLEPLKKQMLKAMPFLSEAEALAVLERQVDSGTIILEDERYYPSTLYEAEQNIASTLRRYINGVEELEFDFDDVEDQLVKLEEKWNIAYDESQKEAIYAFMENDILLLTGGPGTGKTTIVRAMLALYKKLFPTRKIALVAPTGRAAKRLSEACETPAMTIHRLLKWDISTGIFNMDKEHPIEADLLVIDEFSMVDTYLFSQLLNACGLVSKILMIGDEAQLPSIAPGQVLFDLIRSQQIECVSLKHIFRQNAKSGIVQISHALRNGEYQDDHLFEVYQDIHFMPCRDQDVVRFVCKIAAKALKEGYDLYDFQVLAPMYQGVAGIDAINEALQKILNPPSEDKREVRIYQHVFREGDKVLQLKNRPDDNVFNGDIGEIIEIEKKDGVHYTQDRLIVDFEGDIVEYTSQDFGQLTLAYCMSIHKAQGSEFKIVVMPIVRSHLRMLRKNLIYTGMTRAKQALFLLGDHEVFHSGIDRDEARRQTTLTQKMQGESSLSVYDFMD</sequence>
<dbReference type="Gene3D" id="1.10.10.2220">
    <property type="match status" value="1"/>
</dbReference>
<gene>
    <name evidence="3" type="primary">recD2</name>
    <name evidence="5" type="ORF">IAD15_01350</name>
</gene>
<dbReference type="Pfam" id="PF14490">
    <property type="entry name" value="HHH_RecD2"/>
    <property type="match status" value="1"/>
</dbReference>
<comment type="catalytic activity">
    <reaction evidence="3">
        <text>ATP + H2O = ADP + phosphate + H(+)</text>
        <dbReference type="Rhea" id="RHEA:13065"/>
        <dbReference type="ChEBI" id="CHEBI:15377"/>
        <dbReference type="ChEBI" id="CHEBI:15378"/>
        <dbReference type="ChEBI" id="CHEBI:30616"/>
        <dbReference type="ChEBI" id="CHEBI:43474"/>
        <dbReference type="ChEBI" id="CHEBI:456216"/>
        <dbReference type="EC" id="5.6.2.3"/>
    </reaction>
</comment>
<evidence type="ECO:0000256" key="1">
    <source>
        <dbReference type="ARBA" id="ARBA00022741"/>
    </source>
</evidence>
<comment type="caution">
    <text evidence="5">The sequence shown here is derived from an EMBL/GenBank/DDBJ whole genome shotgun (WGS) entry which is preliminary data.</text>
</comment>
<keyword evidence="3" id="KW-0238">DNA-binding</keyword>
<dbReference type="Gene3D" id="2.30.30.940">
    <property type="match status" value="1"/>
</dbReference>
<dbReference type="GO" id="GO:0006310">
    <property type="term" value="P:DNA recombination"/>
    <property type="evidence" value="ECO:0007669"/>
    <property type="project" value="InterPro"/>
</dbReference>
<organism evidence="5 6">
    <name type="scientific">Candidatus Fimiplasma intestinipullorum</name>
    <dbReference type="NCBI Taxonomy" id="2840825"/>
    <lineage>
        <taxon>Bacteria</taxon>
        <taxon>Bacillati</taxon>
        <taxon>Bacillota</taxon>
        <taxon>Clostridia</taxon>
        <taxon>Eubacteriales</taxon>
        <taxon>Candidatus Fimiplasma</taxon>
    </lineage>
</organism>
<dbReference type="Pfam" id="PF23139">
    <property type="entry name" value="OB_YrrC"/>
    <property type="match status" value="1"/>
</dbReference>
<feature type="binding site" evidence="3">
    <location>
        <begin position="345"/>
        <end position="349"/>
    </location>
    <ligand>
        <name>ATP</name>
        <dbReference type="ChEBI" id="CHEBI:30616"/>
    </ligand>
</feature>
<dbReference type="GO" id="GO:0003677">
    <property type="term" value="F:DNA binding"/>
    <property type="evidence" value="ECO:0007669"/>
    <property type="project" value="UniProtKB-UniRule"/>
</dbReference>
<evidence type="ECO:0000313" key="6">
    <source>
        <dbReference type="Proteomes" id="UP000824175"/>
    </source>
</evidence>
<dbReference type="Pfam" id="PF18335">
    <property type="entry name" value="SH3_13"/>
    <property type="match status" value="1"/>
</dbReference>
<dbReference type="CDD" id="cd18809">
    <property type="entry name" value="SF1_C_RecD"/>
    <property type="match status" value="1"/>
</dbReference>
<evidence type="ECO:0000259" key="4">
    <source>
        <dbReference type="SMART" id="SM00382"/>
    </source>
</evidence>
<dbReference type="InterPro" id="IPR027417">
    <property type="entry name" value="P-loop_NTPase"/>
</dbReference>
<dbReference type="NCBIfam" id="TIGR01448">
    <property type="entry name" value="recD_rel"/>
    <property type="match status" value="1"/>
</dbReference>
<comment type="function">
    <text evidence="3">DNA-dependent ATPase and ATP-dependent 5'-3' DNA helicase. Has no activity on blunt DNA or DNA with 3'-overhangs, requires at least 10 bases of 5'-ssDNA for helicase activity.</text>
</comment>
<feature type="domain" description="AAA+ ATPase" evidence="4">
    <location>
        <begin position="334"/>
        <end position="467"/>
    </location>
</feature>
<dbReference type="Proteomes" id="UP000824175">
    <property type="component" value="Unassembled WGS sequence"/>
</dbReference>
<keyword evidence="1 3" id="KW-0547">Nucleotide-binding</keyword>
<dbReference type="Gene3D" id="3.40.50.300">
    <property type="entry name" value="P-loop containing nucleotide triphosphate hydrolases"/>
    <property type="match status" value="2"/>
</dbReference>
<dbReference type="GO" id="GO:0009338">
    <property type="term" value="C:exodeoxyribonuclease V complex"/>
    <property type="evidence" value="ECO:0007669"/>
    <property type="project" value="TreeGrafter"/>
</dbReference>
<dbReference type="GO" id="GO:0043139">
    <property type="term" value="F:5'-3' DNA helicase activity"/>
    <property type="evidence" value="ECO:0007669"/>
    <property type="project" value="UniProtKB-UniRule"/>
</dbReference>
<keyword evidence="3" id="KW-0378">Hydrolase</keyword>
<dbReference type="Pfam" id="PF13538">
    <property type="entry name" value="UvrD_C_2"/>
    <property type="match status" value="1"/>
</dbReference>
<dbReference type="InterPro" id="IPR029493">
    <property type="entry name" value="RecD2-like_HHH"/>
</dbReference>
<dbReference type="SUPFAM" id="SSF52540">
    <property type="entry name" value="P-loop containing nucleoside triphosphate hydrolases"/>
    <property type="match status" value="1"/>
</dbReference>
<dbReference type="CDD" id="cd17933">
    <property type="entry name" value="DEXSc_RecD-like"/>
    <property type="match status" value="1"/>
</dbReference>
<dbReference type="InterPro" id="IPR003593">
    <property type="entry name" value="AAA+_ATPase"/>
</dbReference>
<dbReference type="InterPro" id="IPR050534">
    <property type="entry name" value="Coronavir_polyprotein_1ab"/>
</dbReference>
<evidence type="ECO:0000256" key="3">
    <source>
        <dbReference type="HAMAP-Rule" id="MF_01488"/>
    </source>
</evidence>
<dbReference type="PANTHER" id="PTHR43788">
    <property type="entry name" value="DNA2/NAM7 HELICASE FAMILY MEMBER"/>
    <property type="match status" value="1"/>
</dbReference>
<dbReference type="InterPro" id="IPR041451">
    <property type="entry name" value="RecD2_SH13"/>
</dbReference>
<accession>A0A9D1L0A6</accession>
<dbReference type="GO" id="GO:0016787">
    <property type="term" value="F:hydrolase activity"/>
    <property type="evidence" value="ECO:0007669"/>
    <property type="project" value="UniProtKB-KW"/>
</dbReference>
<proteinExistence type="inferred from homology"/>
<reference evidence="5" key="1">
    <citation type="submission" date="2020-10" db="EMBL/GenBank/DDBJ databases">
        <authorList>
            <person name="Gilroy R."/>
        </authorList>
    </citation>
    <scope>NUCLEOTIDE SEQUENCE</scope>
    <source>
        <strain evidence="5">CHK195-11698</strain>
    </source>
</reference>
<reference evidence="5" key="2">
    <citation type="journal article" date="2021" name="PeerJ">
        <title>Extensive microbial diversity within the chicken gut microbiome revealed by metagenomics and culture.</title>
        <authorList>
            <person name="Gilroy R."/>
            <person name="Ravi A."/>
            <person name="Getino M."/>
            <person name="Pursley I."/>
            <person name="Horton D.L."/>
            <person name="Alikhan N.F."/>
            <person name="Baker D."/>
            <person name="Gharbi K."/>
            <person name="Hall N."/>
            <person name="Watson M."/>
            <person name="Adriaenssens E.M."/>
            <person name="Foster-Nyarko E."/>
            <person name="Jarju S."/>
            <person name="Secka A."/>
            <person name="Antonio M."/>
            <person name="Oren A."/>
            <person name="Chaudhuri R.R."/>
            <person name="La Ragione R."/>
            <person name="Hildebrand F."/>
            <person name="Pallen M.J."/>
        </authorList>
    </citation>
    <scope>NUCLEOTIDE SEQUENCE</scope>
    <source>
        <strain evidence="5">CHK195-11698</strain>
    </source>
</reference>
<dbReference type="Pfam" id="PF13245">
    <property type="entry name" value="AAA_19"/>
    <property type="match status" value="1"/>
</dbReference>
<dbReference type="InterPro" id="IPR027785">
    <property type="entry name" value="UvrD-like_helicase_C"/>
</dbReference>
<protein>
    <recommendedName>
        <fullName evidence="3">ATP-dependent RecD2 DNA helicase</fullName>
        <ecNumber evidence="3">5.6.2.3</ecNumber>
    </recommendedName>
    <alternativeName>
        <fullName evidence="3">DNA 5'-3' helicase subunit RecD2</fullName>
    </alternativeName>
</protein>
<dbReference type="EC" id="5.6.2.3" evidence="3"/>
<dbReference type="GO" id="GO:0017116">
    <property type="term" value="F:single-stranded DNA helicase activity"/>
    <property type="evidence" value="ECO:0007669"/>
    <property type="project" value="TreeGrafter"/>
</dbReference>
<dbReference type="GO" id="GO:0005524">
    <property type="term" value="F:ATP binding"/>
    <property type="evidence" value="ECO:0007669"/>
    <property type="project" value="UniProtKB-UniRule"/>
</dbReference>
<keyword evidence="2 3" id="KW-0067">ATP-binding</keyword>
<dbReference type="SMART" id="SM00382">
    <property type="entry name" value="AAA"/>
    <property type="match status" value="1"/>
</dbReference>
<dbReference type="PANTHER" id="PTHR43788:SF6">
    <property type="entry name" value="DNA HELICASE B"/>
    <property type="match status" value="1"/>
</dbReference>
<dbReference type="InterPro" id="IPR055446">
    <property type="entry name" value="RecD2_N_OB"/>
</dbReference>
<keyword evidence="3 5" id="KW-0347">Helicase</keyword>
<dbReference type="AlphaFoldDB" id="A0A9D1L0A6"/>
<dbReference type="HAMAP" id="MF_01488">
    <property type="entry name" value="RecD2"/>
    <property type="match status" value="1"/>
</dbReference>
<dbReference type="EMBL" id="DVMJ01000008">
    <property type="protein sequence ID" value="HIU12702.1"/>
    <property type="molecule type" value="Genomic_DNA"/>
</dbReference>
<keyword evidence="3" id="KW-0413">Isomerase</keyword>
<evidence type="ECO:0000256" key="2">
    <source>
        <dbReference type="ARBA" id="ARBA00022840"/>
    </source>
</evidence>
<evidence type="ECO:0000313" key="5">
    <source>
        <dbReference type="EMBL" id="HIU12702.1"/>
    </source>
</evidence>
<comment type="similarity">
    <text evidence="3">Belongs to the RecD family. RecD2 subfamily.</text>
</comment>
<dbReference type="InterPro" id="IPR006345">
    <property type="entry name" value="RecD2"/>
</dbReference>